<keyword evidence="3" id="KW-1185">Reference proteome</keyword>
<comment type="caution">
    <text evidence="2">The sequence shown here is derived from an EMBL/GenBank/DDBJ whole genome shotgun (WGS) entry which is preliminary data.</text>
</comment>
<accession>A0ABD3GN34</accession>
<feature type="region of interest" description="Disordered" evidence="1">
    <location>
        <begin position="1"/>
        <end position="22"/>
    </location>
</feature>
<feature type="region of interest" description="Disordered" evidence="1">
    <location>
        <begin position="37"/>
        <end position="110"/>
    </location>
</feature>
<proteinExistence type="predicted"/>
<feature type="compositionally biased region" description="Basic and acidic residues" evidence="1">
    <location>
        <begin position="1"/>
        <end position="12"/>
    </location>
</feature>
<dbReference type="AlphaFoldDB" id="A0ABD3GN34"/>
<gene>
    <name evidence="2" type="ORF">R1sor_022523</name>
</gene>
<name>A0ABD3GN34_9MARC</name>
<evidence type="ECO:0000256" key="1">
    <source>
        <dbReference type="SAM" id="MobiDB-lite"/>
    </source>
</evidence>
<reference evidence="2 3" key="1">
    <citation type="submission" date="2024-09" db="EMBL/GenBank/DDBJ databases">
        <title>Chromosome-scale assembly of Riccia sorocarpa.</title>
        <authorList>
            <person name="Paukszto L."/>
        </authorList>
    </citation>
    <scope>NUCLEOTIDE SEQUENCE [LARGE SCALE GENOMIC DNA]</scope>
    <source>
        <strain evidence="2">LP-2024</strain>
        <tissue evidence="2">Aerial parts of the thallus</tissue>
    </source>
</reference>
<protein>
    <submittedName>
        <fullName evidence="2">Uncharacterized protein</fullName>
    </submittedName>
</protein>
<dbReference type="EMBL" id="JBJQOH010000007">
    <property type="protein sequence ID" value="KAL3679567.1"/>
    <property type="molecule type" value="Genomic_DNA"/>
</dbReference>
<sequence length="277" mass="30063">MAAKSVKKEGRGKSRRQRVSCWYTRVSQAWQLEDDMIGASTTPSLGYNPAPPSPGYNPAPPSPGYNPAPPSTDYNPAPPSPGYSPVPPSPEYNPIPPSPEYNPVPSSPGYEPVYHDTPNICNVVMSRSTTLAERDITQLIDAVDLIQAQVADREMTLLPNHLLIELQHAVHMILDASSTLTEGRVARMKDAIDLLRAQEATLKKLLSIRIPTATGNSHEGTPTQSTPVLDWQPQTVDGLDERCLNGGLDESCLNGGLDEVPDLSTYLMITHFSLSPS</sequence>
<organism evidence="2 3">
    <name type="scientific">Riccia sorocarpa</name>
    <dbReference type="NCBI Taxonomy" id="122646"/>
    <lineage>
        <taxon>Eukaryota</taxon>
        <taxon>Viridiplantae</taxon>
        <taxon>Streptophyta</taxon>
        <taxon>Embryophyta</taxon>
        <taxon>Marchantiophyta</taxon>
        <taxon>Marchantiopsida</taxon>
        <taxon>Marchantiidae</taxon>
        <taxon>Marchantiales</taxon>
        <taxon>Ricciaceae</taxon>
        <taxon>Riccia</taxon>
    </lineage>
</organism>
<dbReference type="Proteomes" id="UP001633002">
    <property type="component" value="Unassembled WGS sequence"/>
</dbReference>
<evidence type="ECO:0000313" key="3">
    <source>
        <dbReference type="Proteomes" id="UP001633002"/>
    </source>
</evidence>
<feature type="compositionally biased region" description="Pro residues" evidence="1">
    <location>
        <begin position="49"/>
        <end position="106"/>
    </location>
</feature>
<evidence type="ECO:0000313" key="2">
    <source>
        <dbReference type="EMBL" id="KAL3679567.1"/>
    </source>
</evidence>